<evidence type="ECO:0008006" key="3">
    <source>
        <dbReference type="Google" id="ProtNLM"/>
    </source>
</evidence>
<protein>
    <recommendedName>
        <fullName evidence="3">P-loop containing nucleoside triphosphate hydrolase protein</fullName>
    </recommendedName>
</protein>
<accession>A0A1Y2C0H1</accession>
<dbReference type="Proteomes" id="UP000193642">
    <property type="component" value="Unassembled WGS sequence"/>
</dbReference>
<sequence>MANVPFSQLPKPNRIRITGLSGSGKSHLGARLATLLSVPHAQEDSFHFSTKDFIMDDKQTVDARTLAFTTANASKGYVTDGFWRDINHIMMPQINVVIELQYPIYIILWQLMKRSVWRCWTGEKLWGTDNVETVWSHLKLWDNDNVFGQTIRVWWNGSEEPQSAKGKLRRDWFREGWPERGIVPQEYCWTGDRMLLVFKHPTELDVWLREVEKMN</sequence>
<dbReference type="PANTHER" id="PTHR37816:SF1">
    <property type="entry name" value="TOXIN"/>
    <property type="match status" value="1"/>
</dbReference>
<reference evidence="1 2" key="1">
    <citation type="submission" date="2016-07" db="EMBL/GenBank/DDBJ databases">
        <title>Pervasive Adenine N6-methylation of Active Genes in Fungi.</title>
        <authorList>
            <consortium name="DOE Joint Genome Institute"/>
            <person name="Mondo S.J."/>
            <person name="Dannebaum R.O."/>
            <person name="Kuo R.C."/>
            <person name="Labutti K."/>
            <person name="Haridas S."/>
            <person name="Kuo A."/>
            <person name="Salamov A."/>
            <person name="Ahrendt S.R."/>
            <person name="Lipzen A."/>
            <person name="Sullivan W."/>
            <person name="Andreopoulos W.B."/>
            <person name="Clum A."/>
            <person name="Lindquist E."/>
            <person name="Daum C."/>
            <person name="Ramamoorthy G.K."/>
            <person name="Gryganskyi A."/>
            <person name="Culley D."/>
            <person name="Magnuson J.K."/>
            <person name="James T.Y."/>
            <person name="O'Malley M.A."/>
            <person name="Stajich J.E."/>
            <person name="Spatafora J.W."/>
            <person name="Visel A."/>
            <person name="Grigoriev I.V."/>
        </authorList>
    </citation>
    <scope>NUCLEOTIDE SEQUENCE [LARGE SCALE GENOMIC DNA]</scope>
    <source>
        <strain evidence="1 2">JEL800</strain>
    </source>
</reference>
<evidence type="ECO:0000313" key="1">
    <source>
        <dbReference type="EMBL" id="ORY40509.1"/>
    </source>
</evidence>
<name>A0A1Y2C0H1_9FUNG</name>
<gene>
    <name evidence="1" type="ORF">BCR33DRAFT_719471</name>
</gene>
<dbReference type="InterPro" id="IPR027417">
    <property type="entry name" value="P-loop_NTPase"/>
</dbReference>
<dbReference type="InterPro" id="IPR052922">
    <property type="entry name" value="Cytidylate_Kinase-2"/>
</dbReference>
<organism evidence="1 2">
    <name type="scientific">Rhizoclosmatium globosum</name>
    <dbReference type="NCBI Taxonomy" id="329046"/>
    <lineage>
        <taxon>Eukaryota</taxon>
        <taxon>Fungi</taxon>
        <taxon>Fungi incertae sedis</taxon>
        <taxon>Chytridiomycota</taxon>
        <taxon>Chytridiomycota incertae sedis</taxon>
        <taxon>Chytridiomycetes</taxon>
        <taxon>Chytridiales</taxon>
        <taxon>Chytriomycetaceae</taxon>
        <taxon>Rhizoclosmatium</taxon>
    </lineage>
</organism>
<dbReference type="AlphaFoldDB" id="A0A1Y2C0H1"/>
<comment type="caution">
    <text evidence="1">The sequence shown here is derived from an EMBL/GenBank/DDBJ whole genome shotgun (WGS) entry which is preliminary data.</text>
</comment>
<dbReference type="OrthoDB" id="2093003at2759"/>
<dbReference type="EMBL" id="MCGO01000035">
    <property type="protein sequence ID" value="ORY40509.1"/>
    <property type="molecule type" value="Genomic_DNA"/>
</dbReference>
<dbReference type="SUPFAM" id="SSF52540">
    <property type="entry name" value="P-loop containing nucleoside triphosphate hydrolases"/>
    <property type="match status" value="1"/>
</dbReference>
<evidence type="ECO:0000313" key="2">
    <source>
        <dbReference type="Proteomes" id="UP000193642"/>
    </source>
</evidence>
<keyword evidence="2" id="KW-1185">Reference proteome</keyword>
<dbReference type="PANTHER" id="PTHR37816">
    <property type="entry name" value="YALI0E33011P"/>
    <property type="match status" value="1"/>
</dbReference>
<dbReference type="Gene3D" id="3.40.50.300">
    <property type="entry name" value="P-loop containing nucleotide triphosphate hydrolases"/>
    <property type="match status" value="1"/>
</dbReference>
<proteinExistence type="predicted"/>